<feature type="compositionally biased region" description="Acidic residues" evidence="1">
    <location>
        <begin position="45"/>
        <end position="65"/>
    </location>
</feature>
<feature type="region of interest" description="Disordered" evidence="1">
    <location>
        <begin position="28"/>
        <end position="65"/>
    </location>
</feature>
<proteinExistence type="predicted"/>
<dbReference type="RefSeq" id="WP_338684583.1">
    <property type="nucleotide sequence ID" value="NZ_AP024702.1"/>
</dbReference>
<reference evidence="2 3" key="1">
    <citation type="submission" date="2021-06" db="EMBL/GenBank/DDBJ databases">
        <title>Complete genome of Haloferula helveola possessing various polysaccharide degrading enzymes.</title>
        <authorList>
            <person name="Takami H."/>
            <person name="Huang C."/>
            <person name="Hamasaki K."/>
        </authorList>
    </citation>
    <scope>NUCLEOTIDE SEQUENCE [LARGE SCALE GENOMIC DNA]</scope>
    <source>
        <strain evidence="2 3">CN-1</strain>
    </source>
</reference>
<accession>A0ABM7RAH6</accession>
<dbReference type="EMBL" id="AP024702">
    <property type="protein sequence ID" value="BCX48394.1"/>
    <property type="molecule type" value="Genomic_DNA"/>
</dbReference>
<organism evidence="2 3">
    <name type="scientific">Haloferula helveola</name>
    <dbReference type="NCBI Taxonomy" id="490095"/>
    <lineage>
        <taxon>Bacteria</taxon>
        <taxon>Pseudomonadati</taxon>
        <taxon>Verrucomicrobiota</taxon>
        <taxon>Verrucomicrobiia</taxon>
        <taxon>Verrucomicrobiales</taxon>
        <taxon>Verrucomicrobiaceae</taxon>
        <taxon>Haloferula</taxon>
    </lineage>
</organism>
<gene>
    <name evidence="2" type="ORF">HAHE_23020</name>
</gene>
<keyword evidence="3" id="KW-1185">Reference proteome</keyword>
<name>A0ABM7RAH6_9BACT</name>
<evidence type="ECO:0000313" key="2">
    <source>
        <dbReference type="EMBL" id="BCX48394.1"/>
    </source>
</evidence>
<evidence type="ECO:0000256" key="1">
    <source>
        <dbReference type="SAM" id="MobiDB-lite"/>
    </source>
</evidence>
<sequence length="65" mass="6978">MVAPIITFVFAAGVAFLAWQSTTVETDMREGNLDAPMADESPAVADDEPADEPADDSEDMEESEE</sequence>
<protein>
    <submittedName>
        <fullName evidence="2">Uncharacterized protein</fullName>
    </submittedName>
</protein>
<dbReference type="Proteomes" id="UP001374893">
    <property type="component" value="Chromosome"/>
</dbReference>
<evidence type="ECO:0000313" key="3">
    <source>
        <dbReference type="Proteomes" id="UP001374893"/>
    </source>
</evidence>